<dbReference type="Pfam" id="PF18052">
    <property type="entry name" value="Rx_N"/>
    <property type="match status" value="1"/>
</dbReference>
<dbReference type="AlphaFoldDB" id="A0A835FGH1"/>
<evidence type="ECO:0000256" key="5">
    <source>
        <dbReference type="ARBA" id="ARBA00022821"/>
    </source>
</evidence>
<feature type="domain" description="R13L1/DRL21-like LRR repeat region" evidence="8">
    <location>
        <begin position="372"/>
        <end position="415"/>
    </location>
</feature>
<sequence>MRKRKSETNLAVKAWMKALKAAAYQADDVLDDFQYEALRRETVQSMASKKHFELKLCTVYRKNFEANVVVRSVIELATNGRCDLPDNIELLKGRLQEVIGRKSKCKGLPLALNTMGGLLSSKQQVQEWKDIAECNIGDTSRGKDDVVAILKLSYKHLSSEMKQCFAFCAMFPKDYGMEKDKLIQLWMANGFILEEGVMDLTDKGEYIFNELAWRSFLQDVSVNGCKMHDLMHDLATEVTDECASAQDLIQKKVSLMDVHHVQLSSADFEEIGGLLKDTSFLRTLLTQSDHKDLSELKNMRSLRALRCEGSSIIHSQLINTKHLRKYGHNEKAQSYYLLGTDHLKRMPPNLRLLHNLRTLTKFVADARDGCGIEELKDMRQLGNKLQLCNLSRVKSGSEVNLHEKVNLSELDLCWTPGFGYEIMSSVITRSMF</sequence>
<dbReference type="PANTHER" id="PTHR23155:SF1219">
    <property type="entry name" value="OS08G0543500 PROTEIN"/>
    <property type="match status" value="1"/>
</dbReference>
<protein>
    <submittedName>
        <fullName evidence="9">Uncharacterized protein</fullName>
    </submittedName>
</protein>
<dbReference type="InterPro" id="IPR058922">
    <property type="entry name" value="WHD_DRP"/>
</dbReference>
<dbReference type="FunFam" id="1.10.10.10:FF:000322">
    <property type="entry name" value="Probable disease resistance protein At1g63360"/>
    <property type="match status" value="1"/>
</dbReference>
<evidence type="ECO:0000256" key="3">
    <source>
        <dbReference type="ARBA" id="ARBA00022737"/>
    </source>
</evidence>
<keyword evidence="10" id="KW-1185">Reference proteome</keyword>
<organism evidence="9 10">
    <name type="scientific">Digitaria exilis</name>
    <dbReference type="NCBI Taxonomy" id="1010633"/>
    <lineage>
        <taxon>Eukaryota</taxon>
        <taxon>Viridiplantae</taxon>
        <taxon>Streptophyta</taxon>
        <taxon>Embryophyta</taxon>
        <taxon>Tracheophyta</taxon>
        <taxon>Spermatophyta</taxon>
        <taxon>Magnoliopsida</taxon>
        <taxon>Liliopsida</taxon>
        <taxon>Poales</taxon>
        <taxon>Poaceae</taxon>
        <taxon>PACMAD clade</taxon>
        <taxon>Panicoideae</taxon>
        <taxon>Panicodae</taxon>
        <taxon>Paniceae</taxon>
        <taxon>Anthephorinae</taxon>
        <taxon>Digitaria</taxon>
    </lineage>
</organism>
<dbReference type="InterPro" id="IPR036388">
    <property type="entry name" value="WH-like_DNA-bd_sf"/>
</dbReference>
<dbReference type="PANTHER" id="PTHR23155">
    <property type="entry name" value="DISEASE RESISTANCE PROTEIN RP"/>
    <property type="match status" value="1"/>
</dbReference>
<evidence type="ECO:0000259" key="7">
    <source>
        <dbReference type="Pfam" id="PF23559"/>
    </source>
</evidence>
<dbReference type="InterPro" id="IPR044974">
    <property type="entry name" value="Disease_R_plants"/>
</dbReference>
<dbReference type="InterPro" id="IPR041118">
    <property type="entry name" value="Rx_N"/>
</dbReference>
<evidence type="ECO:0000256" key="2">
    <source>
        <dbReference type="ARBA" id="ARBA00022614"/>
    </source>
</evidence>
<dbReference type="Pfam" id="PF23559">
    <property type="entry name" value="WHD_DRP"/>
    <property type="match status" value="1"/>
</dbReference>
<evidence type="ECO:0000256" key="1">
    <source>
        <dbReference type="ARBA" id="ARBA00008894"/>
    </source>
</evidence>
<dbReference type="InterPro" id="IPR042197">
    <property type="entry name" value="Apaf_helical"/>
</dbReference>
<dbReference type="Proteomes" id="UP000636709">
    <property type="component" value="Unassembled WGS sequence"/>
</dbReference>
<dbReference type="GO" id="GO:0002758">
    <property type="term" value="P:innate immune response-activating signaling pathway"/>
    <property type="evidence" value="ECO:0007669"/>
    <property type="project" value="UniProtKB-ARBA"/>
</dbReference>
<dbReference type="Gene3D" id="1.10.8.430">
    <property type="entry name" value="Helical domain of apoptotic protease-activating factors"/>
    <property type="match status" value="1"/>
</dbReference>
<dbReference type="GO" id="GO:0042742">
    <property type="term" value="P:defense response to bacterium"/>
    <property type="evidence" value="ECO:0007669"/>
    <property type="project" value="UniProtKB-ARBA"/>
</dbReference>
<dbReference type="OrthoDB" id="37484at2759"/>
<proteinExistence type="inferred from homology"/>
<evidence type="ECO:0000313" key="9">
    <source>
        <dbReference type="EMBL" id="KAF8754405.1"/>
    </source>
</evidence>
<keyword evidence="3" id="KW-0677">Repeat</keyword>
<keyword evidence="5" id="KW-0611">Plant defense</keyword>
<comment type="similarity">
    <text evidence="1">Belongs to the disease resistance NB-LRR family.</text>
</comment>
<comment type="caution">
    <text evidence="9">The sequence shown here is derived from an EMBL/GenBank/DDBJ whole genome shotgun (WGS) entry which is preliminary data.</text>
</comment>
<dbReference type="InterPro" id="IPR056789">
    <property type="entry name" value="LRR_R13L1-DRL21"/>
</dbReference>
<dbReference type="InterPro" id="IPR027417">
    <property type="entry name" value="P-loop_NTPase"/>
</dbReference>
<name>A0A835FGH1_9POAL</name>
<dbReference type="EMBL" id="JACEFO010000867">
    <property type="protein sequence ID" value="KAF8754405.1"/>
    <property type="molecule type" value="Genomic_DNA"/>
</dbReference>
<feature type="domain" description="Disease resistance protein winged helix" evidence="7">
    <location>
        <begin position="170"/>
        <end position="235"/>
    </location>
</feature>
<dbReference type="SUPFAM" id="SSF52540">
    <property type="entry name" value="P-loop containing nucleoside triphosphate hydrolases"/>
    <property type="match status" value="1"/>
</dbReference>
<accession>A0A835FGH1</accession>
<keyword evidence="2" id="KW-0433">Leucine-rich repeat</keyword>
<dbReference type="Pfam" id="PF25019">
    <property type="entry name" value="LRR_R13L1-DRL21"/>
    <property type="match status" value="1"/>
</dbReference>
<feature type="domain" description="Disease resistance N-terminal" evidence="6">
    <location>
        <begin position="4"/>
        <end position="46"/>
    </location>
</feature>
<dbReference type="Gene3D" id="1.10.10.10">
    <property type="entry name" value="Winged helix-like DNA-binding domain superfamily/Winged helix DNA-binding domain"/>
    <property type="match status" value="1"/>
</dbReference>
<gene>
    <name evidence="9" type="ORF">HU200_011503</name>
</gene>
<dbReference type="GO" id="GO:0009626">
    <property type="term" value="P:plant-type hypersensitive response"/>
    <property type="evidence" value="ECO:0007669"/>
    <property type="project" value="UniProtKB-ARBA"/>
</dbReference>
<evidence type="ECO:0000313" key="10">
    <source>
        <dbReference type="Proteomes" id="UP000636709"/>
    </source>
</evidence>
<evidence type="ECO:0000259" key="6">
    <source>
        <dbReference type="Pfam" id="PF18052"/>
    </source>
</evidence>
<reference evidence="9" key="1">
    <citation type="submission" date="2020-07" db="EMBL/GenBank/DDBJ databases">
        <title>Genome sequence and genetic diversity analysis of an under-domesticated orphan crop, white fonio (Digitaria exilis).</title>
        <authorList>
            <person name="Bennetzen J.L."/>
            <person name="Chen S."/>
            <person name="Ma X."/>
            <person name="Wang X."/>
            <person name="Yssel A.E.J."/>
            <person name="Chaluvadi S.R."/>
            <person name="Johnson M."/>
            <person name="Gangashetty P."/>
            <person name="Hamidou F."/>
            <person name="Sanogo M.D."/>
            <person name="Zwaenepoel A."/>
            <person name="Wallace J."/>
            <person name="Van De Peer Y."/>
            <person name="Van Deynze A."/>
        </authorList>
    </citation>
    <scope>NUCLEOTIDE SEQUENCE</scope>
    <source>
        <tissue evidence="9">Leaves</tissue>
    </source>
</reference>
<keyword evidence="4" id="KW-0547">Nucleotide-binding</keyword>
<evidence type="ECO:0000256" key="4">
    <source>
        <dbReference type="ARBA" id="ARBA00022741"/>
    </source>
</evidence>
<dbReference type="Gene3D" id="1.20.5.4130">
    <property type="match status" value="1"/>
</dbReference>
<evidence type="ECO:0000259" key="8">
    <source>
        <dbReference type="Pfam" id="PF25019"/>
    </source>
</evidence>
<dbReference type="GO" id="GO:0043531">
    <property type="term" value="F:ADP binding"/>
    <property type="evidence" value="ECO:0007669"/>
    <property type="project" value="InterPro"/>
</dbReference>